<comment type="similarity">
    <text evidence="2">Belongs to the SpxH family.</text>
</comment>
<dbReference type="PANTHER" id="PTHR13887:SF47">
    <property type="entry name" value="CLPXP ADAPTER PROTEIN SPXH"/>
    <property type="match status" value="1"/>
</dbReference>
<proteinExistence type="inferred from homology"/>
<dbReference type="CDD" id="cd03025">
    <property type="entry name" value="DsbA_FrnE_like"/>
    <property type="match status" value="1"/>
</dbReference>
<dbReference type="InterPro" id="IPR046404">
    <property type="entry name" value="Adapter_SpxH"/>
</dbReference>
<evidence type="ECO:0000313" key="3">
    <source>
        <dbReference type="EMBL" id="MFD2617095.1"/>
    </source>
</evidence>
<evidence type="ECO:0000256" key="1">
    <source>
        <dbReference type="ARBA" id="ARBA00022490"/>
    </source>
</evidence>
<comment type="subcellular location">
    <subcellularLocation>
        <location evidence="2">Cytoplasm</location>
    </subcellularLocation>
</comment>
<comment type="caution">
    <text evidence="3">The sequence shown here is derived from an EMBL/GenBank/DDBJ whole genome shotgun (WGS) entry which is preliminary data.</text>
</comment>
<dbReference type="Gene3D" id="1.10.472.60">
    <property type="entry name" value="putative protein disulfide isomerase domain"/>
    <property type="match status" value="1"/>
</dbReference>
<dbReference type="SUPFAM" id="SSF52833">
    <property type="entry name" value="Thioredoxin-like"/>
    <property type="match status" value="1"/>
</dbReference>
<gene>
    <name evidence="2" type="primary">spxH</name>
    <name evidence="3" type="ORF">ACFSTF_07195</name>
</gene>
<dbReference type="Gene3D" id="3.40.30.10">
    <property type="entry name" value="Glutaredoxin"/>
    <property type="match status" value="1"/>
</dbReference>
<reference evidence="4" key="1">
    <citation type="journal article" date="2019" name="Int. J. Syst. Evol. Microbiol.">
        <title>The Global Catalogue of Microorganisms (GCM) 10K type strain sequencing project: providing services to taxonomists for standard genome sequencing and annotation.</title>
        <authorList>
            <consortium name="The Broad Institute Genomics Platform"/>
            <consortium name="The Broad Institute Genome Sequencing Center for Infectious Disease"/>
            <person name="Wu L."/>
            <person name="Ma J."/>
        </authorList>
    </citation>
    <scope>NUCLEOTIDE SEQUENCE [LARGE SCALE GENOMIC DNA]</scope>
    <source>
        <strain evidence="4">TISTR 2241</strain>
    </source>
</reference>
<dbReference type="Proteomes" id="UP001597458">
    <property type="component" value="Unassembled WGS sequence"/>
</dbReference>
<dbReference type="InterPro" id="IPR036249">
    <property type="entry name" value="Thioredoxin-like_sf"/>
</dbReference>
<name>A0ABW5PQD4_9BACI</name>
<dbReference type="EMBL" id="JBHUMR010000008">
    <property type="protein sequence ID" value="MFD2617095.1"/>
    <property type="molecule type" value="Genomic_DNA"/>
</dbReference>
<keyword evidence="4" id="KW-1185">Reference proteome</keyword>
<dbReference type="RefSeq" id="WP_141189085.1">
    <property type="nucleotide sequence ID" value="NZ_JBHUMR010000008.1"/>
</dbReference>
<evidence type="ECO:0000313" key="4">
    <source>
        <dbReference type="Proteomes" id="UP001597458"/>
    </source>
</evidence>
<keyword evidence="1 2" id="KW-0963">Cytoplasm</keyword>
<accession>A0ABW5PQD4</accession>
<dbReference type="HAMAP" id="MF_02245">
    <property type="entry name" value="Adapter_SpxH"/>
    <property type="match status" value="1"/>
</dbReference>
<sequence length="295" mass="34506">MNNTYIGSVCEGTPGNFTCSTTMKSSQHKRVEIYAFIDPLCADCWGLEPIIKRLQIEYGQYFTFRYLITLKKRDLDNPKQLYKMAEHWNKIAQLTGMFSDSNIWFESPPCASNIALAIKAAEFQGRAAGFRFLRRIREQIFVCKKSFHRYDEFIDVAKMAKLNIEEFVSDMISKRPEKALLCDKRFSYEMEIDDFPTLVFFNTDTDEEGIKIPGRYNYDIYVQVLTEMLGETPIPQSPPSLEKYLKKHPFVATKELATIYNLSEQSIRCKMKKLKLKQIVEEVPLKFGSFWRYIN</sequence>
<comment type="subunit">
    <text evidence="2">Interacts with Spx.</text>
</comment>
<protein>
    <recommendedName>
        <fullName evidence="2">ClpXP adapter protein SpxH</fullName>
    </recommendedName>
</protein>
<dbReference type="Pfam" id="PF13743">
    <property type="entry name" value="Thioredoxin_5"/>
    <property type="match status" value="1"/>
</dbReference>
<dbReference type="PANTHER" id="PTHR13887">
    <property type="entry name" value="GLUTATHIONE S-TRANSFERASE KAPPA"/>
    <property type="match status" value="1"/>
</dbReference>
<organism evidence="3 4">
    <name type="scientific">Terrilactibacillus laevilacticus</name>
    <dbReference type="NCBI Taxonomy" id="1380157"/>
    <lineage>
        <taxon>Bacteria</taxon>
        <taxon>Bacillati</taxon>
        <taxon>Bacillota</taxon>
        <taxon>Bacilli</taxon>
        <taxon>Bacillales</taxon>
        <taxon>Bacillaceae</taxon>
        <taxon>Terrilactibacillus</taxon>
    </lineage>
</organism>
<evidence type="ECO:0000256" key="2">
    <source>
        <dbReference type="HAMAP-Rule" id="MF_02245"/>
    </source>
</evidence>
<comment type="function">
    <text evidence="2">Adapter protein required for efficient degradation of Spx by ClpXP under non-stress conditions. Interaction with Spx stabilizes Spx and exposes the C-terminus of Spx for recognition and proteolysis by ClpXP.</text>
</comment>